<dbReference type="AlphaFoldDB" id="A0A8H7VL49"/>
<evidence type="ECO:0008006" key="4">
    <source>
        <dbReference type="Google" id="ProtNLM"/>
    </source>
</evidence>
<dbReference type="EMBL" id="JAEPRB010000219">
    <property type="protein sequence ID" value="KAG2218619.1"/>
    <property type="molecule type" value="Genomic_DNA"/>
</dbReference>
<sequence>MSDRSSGTTPRDYVESFAKDKDLENYLSENQPQYDPNKSTPTIEQQQQQQTPSEKTTSDSKPSTFNFHERSKNPFANEQQQTKQQEIPQKQNVMYVVRDFLDQKKEIHEIAVDNCADLHSDLLTCFKDGSWWDKAKMCEHQKQKFWNCYNKQKNFLKDSNYRGPDNTPEQDSKIYRDSILLSNSNNNKEEKNDKNTSAA</sequence>
<dbReference type="Proteomes" id="UP000646827">
    <property type="component" value="Unassembled WGS sequence"/>
</dbReference>
<keyword evidence="3" id="KW-1185">Reference proteome</keyword>
<evidence type="ECO:0000313" key="2">
    <source>
        <dbReference type="EMBL" id="KAG2218619.1"/>
    </source>
</evidence>
<evidence type="ECO:0000313" key="3">
    <source>
        <dbReference type="Proteomes" id="UP000646827"/>
    </source>
</evidence>
<dbReference type="OrthoDB" id="2103031at2759"/>
<evidence type="ECO:0000256" key="1">
    <source>
        <dbReference type="SAM" id="MobiDB-lite"/>
    </source>
</evidence>
<organism evidence="2 3">
    <name type="scientific">Circinella minor</name>
    <dbReference type="NCBI Taxonomy" id="1195481"/>
    <lineage>
        <taxon>Eukaryota</taxon>
        <taxon>Fungi</taxon>
        <taxon>Fungi incertae sedis</taxon>
        <taxon>Mucoromycota</taxon>
        <taxon>Mucoromycotina</taxon>
        <taxon>Mucoromycetes</taxon>
        <taxon>Mucorales</taxon>
        <taxon>Lichtheimiaceae</taxon>
        <taxon>Circinella</taxon>
    </lineage>
</organism>
<comment type="caution">
    <text evidence="2">The sequence shown here is derived from an EMBL/GenBank/DDBJ whole genome shotgun (WGS) entry which is preliminary data.</text>
</comment>
<proteinExistence type="predicted"/>
<feature type="region of interest" description="Disordered" evidence="1">
    <location>
        <begin position="1"/>
        <end position="90"/>
    </location>
</feature>
<name>A0A8H7VL49_9FUNG</name>
<feature type="compositionally biased region" description="Polar residues" evidence="1">
    <location>
        <begin position="27"/>
        <end position="37"/>
    </location>
</feature>
<protein>
    <recommendedName>
        <fullName evidence="4">COX assembly mitochondrial protein</fullName>
    </recommendedName>
</protein>
<feature type="compositionally biased region" description="Low complexity" evidence="1">
    <location>
        <begin position="38"/>
        <end position="55"/>
    </location>
</feature>
<feature type="region of interest" description="Disordered" evidence="1">
    <location>
        <begin position="158"/>
        <end position="199"/>
    </location>
</feature>
<feature type="compositionally biased region" description="Low complexity" evidence="1">
    <location>
        <begin position="78"/>
        <end position="90"/>
    </location>
</feature>
<reference evidence="2 3" key="1">
    <citation type="submission" date="2020-12" db="EMBL/GenBank/DDBJ databases">
        <title>Metabolic potential, ecology and presence of endohyphal bacteria is reflected in genomic diversity of Mucoromycotina.</title>
        <authorList>
            <person name="Muszewska A."/>
            <person name="Okrasinska A."/>
            <person name="Steczkiewicz K."/>
            <person name="Drgas O."/>
            <person name="Orlowska M."/>
            <person name="Perlinska-Lenart U."/>
            <person name="Aleksandrzak-Piekarczyk T."/>
            <person name="Szatraj K."/>
            <person name="Zielenkiewicz U."/>
            <person name="Pilsyk S."/>
            <person name="Malc E."/>
            <person name="Mieczkowski P."/>
            <person name="Kruszewska J.S."/>
            <person name="Biernat P."/>
            <person name="Pawlowska J."/>
        </authorList>
    </citation>
    <scope>NUCLEOTIDE SEQUENCE [LARGE SCALE GENOMIC DNA]</scope>
    <source>
        <strain evidence="2 3">CBS 142.35</strain>
    </source>
</reference>
<feature type="compositionally biased region" description="Basic and acidic residues" evidence="1">
    <location>
        <begin position="12"/>
        <end position="24"/>
    </location>
</feature>
<gene>
    <name evidence="2" type="ORF">INT45_009751</name>
</gene>
<feature type="compositionally biased region" description="Basic and acidic residues" evidence="1">
    <location>
        <begin position="187"/>
        <end position="199"/>
    </location>
</feature>
<accession>A0A8H7VL49</accession>